<dbReference type="AlphaFoldDB" id="A0A8X6JT56"/>
<dbReference type="PROSITE" id="PS50157">
    <property type="entry name" value="ZINC_FINGER_C2H2_2"/>
    <property type="match status" value="3"/>
</dbReference>
<dbReference type="EMBL" id="BMAW01042623">
    <property type="protein sequence ID" value="GFS35147.1"/>
    <property type="molecule type" value="Genomic_DNA"/>
</dbReference>
<dbReference type="Pfam" id="PF00096">
    <property type="entry name" value="zf-C2H2"/>
    <property type="match status" value="2"/>
</dbReference>
<feature type="compositionally biased region" description="Polar residues" evidence="2">
    <location>
        <begin position="14"/>
        <end position="24"/>
    </location>
</feature>
<feature type="compositionally biased region" description="Basic and acidic residues" evidence="2">
    <location>
        <begin position="1"/>
        <end position="12"/>
    </location>
</feature>
<dbReference type="OrthoDB" id="2687452at2759"/>
<dbReference type="SMART" id="SM00355">
    <property type="entry name" value="ZnF_C2H2"/>
    <property type="match status" value="4"/>
</dbReference>
<organism evidence="4 5">
    <name type="scientific">Nephila pilipes</name>
    <name type="common">Giant wood spider</name>
    <name type="synonym">Nephila maculata</name>
    <dbReference type="NCBI Taxonomy" id="299642"/>
    <lineage>
        <taxon>Eukaryota</taxon>
        <taxon>Metazoa</taxon>
        <taxon>Ecdysozoa</taxon>
        <taxon>Arthropoda</taxon>
        <taxon>Chelicerata</taxon>
        <taxon>Arachnida</taxon>
        <taxon>Araneae</taxon>
        <taxon>Araneomorphae</taxon>
        <taxon>Entelegynae</taxon>
        <taxon>Araneoidea</taxon>
        <taxon>Nephilidae</taxon>
        <taxon>Nephila</taxon>
    </lineage>
</organism>
<comment type="caution">
    <text evidence="4">The sequence shown here is derived from an EMBL/GenBank/DDBJ whole genome shotgun (WGS) entry which is preliminary data.</text>
</comment>
<sequence>MSSAEKQEKRLFSEPNTSVSSEGIFDSQSNQNLVEAIVCQNSDSVMSGMFECVNHSSVAESDFVMYGDNSNPNSVTSDLVHSTNDKSVGESDFVCPDCFQSFKNKYNLKYHVYKFHNNTTLIGSLKSQCANDGNVAESNFVCPDCLKTFKNRYNFKRHVNKVHSNNTKLIESLKNRSLSYKCEDCHLKFSDLNNFKCHQNKVHTSKINQNGNYVCLVCHGDFEKREIIFHFKNAHDIDMDQTELELNSFNDFLAWKAEIENNTKSKFISYSTKHINIHGAKYYYFRCHRSGNFMSESKGLHHLKNLGSNKINTYCPAALKVTEHTNGKCIVSYQKVHVGHQNDLGHLFLTAEERKNIASKIAAKIPLDNILDEIRNSIADAGLERVHLLTKKDLHNIEKSFNLSSNSVKHENDGVSVDMWVREMPNSENPCILFYKTQGSTCTQYLFLKENDFVLIIMIEAQGEILKKFSSDCICIDGTHGVTLLTIDDLRQGFPCAFLISNRCDQPVLSIFFSCIKQKIGQLQPQVFMSDMAEYFFNAWKSEMGVPQKRLFCARHIDRSWSKNFKKIKGAEKQAKTYKIIRSLLEEKDIYTFQTLTETAVKFLKGDPNTIEFSNYFETYYLQNIFSWARCYRLCSGINTNMHIERMHRTLKYIYLHGENVKTLDKAIYGIMRFVRDKMIDRLITSNKGKLTTPQLEAADTLKAQEIHFPTTNKDIPPNKNIIPQRFSNAKKKRKLTKTSTVTSQNEDNNIILNIILEHKNFNHSPTEES</sequence>
<dbReference type="PROSITE" id="PS00028">
    <property type="entry name" value="ZINC_FINGER_C2H2_1"/>
    <property type="match status" value="3"/>
</dbReference>
<feature type="domain" description="C2H2-type" evidence="3">
    <location>
        <begin position="180"/>
        <end position="208"/>
    </location>
</feature>
<feature type="domain" description="C2H2-type" evidence="3">
    <location>
        <begin position="140"/>
        <end position="168"/>
    </location>
</feature>
<dbReference type="InterPro" id="IPR013087">
    <property type="entry name" value="Znf_C2H2_type"/>
</dbReference>
<gene>
    <name evidence="4" type="primary">X975_24243</name>
    <name evidence="4" type="ORF">NPIL_538581</name>
</gene>
<dbReference type="PANTHER" id="PTHR33936:SF24">
    <property type="entry name" value="C2H2-TYPE DOMAIN-CONTAINING PROTEIN"/>
    <property type="match status" value="1"/>
</dbReference>
<evidence type="ECO:0000256" key="1">
    <source>
        <dbReference type="PROSITE-ProRule" id="PRU00042"/>
    </source>
</evidence>
<proteinExistence type="predicted"/>
<feature type="domain" description="C2H2-type" evidence="3">
    <location>
        <begin position="93"/>
        <end position="121"/>
    </location>
</feature>
<protein>
    <recommendedName>
        <fullName evidence="3">C2H2-type domain-containing protein</fullName>
    </recommendedName>
</protein>
<keyword evidence="1" id="KW-0479">Metal-binding</keyword>
<keyword evidence="5" id="KW-1185">Reference proteome</keyword>
<accession>A0A8X6JT56</accession>
<evidence type="ECO:0000256" key="2">
    <source>
        <dbReference type="SAM" id="MobiDB-lite"/>
    </source>
</evidence>
<dbReference type="Proteomes" id="UP000887013">
    <property type="component" value="Unassembled WGS sequence"/>
</dbReference>
<feature type="region of interest" description="Disordered" evidence="2">
    <location>
        <begin position="1"/>
        <end position="24"/>
    </location>
</feature>
<keyword evidence="1" id="KW-0862">Zinc</keyword>
<dbReference type="PANTHER" id="PTHR33936">
    <property type="entry name" value="PROTEIN CBG17840"/>
    <property type="match status" value="1"/>
</dbReference>
<reference evidence="4" key="1">
    <citation type="submission" date="2020-08" db="EMBL/GenBank/DDBJ databases">
        <title>Multicomponent nature underlies the extraordinary mechanical properties of spider dragline silk.</title>
        <authorList>
            <person name="Kono N."/>
            <person name="Nakamura H."/>
            <person name="Mori M."/>
            <person name="Yoshida Y."/>
            <person name="Ohtoshi R."/>
            <person name="Malay A.D."/>
            <person name="Moran D.A.P."/>
            <person name="Tomita M."/>
            <person name="Numata K."/>
            <person name="Arakawa K."/>
        </authorList>
    </citation>
    <scope>NUCLEOTIDE SEQUENCE</scope>
</reference>
<keyword evidence="1" id="KW-0863">Zinc-finger</keyword>
<evidence type="ECO:0000313" key="4">
    <source>
        <dbReference type="EMBL" id="GFS35147.1"/>
    </source>
</evidence>
<dbReference type="Gene3D" id="3.30.160.60">
    <property type="entry name" value="Classic Zinc Finger"/>
    <property type="match status" value="1"/>
</dbReference>
<evidence type="ECO:0000313" key="5">
    <source>
        <dbReference type="Proteomes" id="UP000887013"/>
    </source>
</evidence>
<name>A0A8X6JT56_NEPPI</name>
<dbReference type="GO" id="GO:0008270">
    <property type="term" value="F:zinc ion binding"/>
    <property type="evidence" value="ECO:0007669"/>
    <property type="project" value="UniProtKB-KW"/>
</dbReference>
<dbReference type="InterPro" id="IPR052797">
    <property type="entry name" value="RegFact_GeneExpr_CellDeath"/>
</dbReference>
<evidence type="ECO:0000259" key="3">
    <source>
        <dbReference type="PROSITE" id="PS50157"/>
    </source>
</evidence>